<proteinExistence type="predicted"/>
<sequence>MVDVVNVAHFIEQMLTKTKDYFASNGSMDLKQFSLEEFQKKFDSILTNF</sequence>
<organism evidence="1 2">
    <name type="scientific">Cylicostephanus goldi</name>
    <name type="common">Nematode worm</name>
    <dbReference type="NCBI Taxonomy" id="71465"/>
    <lineage>
        <taxon>Eukaryota</taxon>
        <taxon>Metazoa</taxon>
        <taxon>Ecdysozoa</taxon>
        <taxon>Nematoda</taxon>
        <taxon>Chromadorea</taxon>
        <taxon>Rhabditida</taxon>
        <taxon>Rhabditina</taxon>
        <taxon>Rhabditomorpha</taxon>
        <taxon>Strongyloidea</taxon>
        <taxon>Strongylidae</taxon>
        <taxon>Cylicostephanus</taxon>
    </lineage>
</organism>
<dbReference type="Proteomes" id="UP000271889">
    <property type="component" value="Unassembled WGS sequence"/>
</dbReference>
<reference evidence="1 2" key="1">
    <citation type="submission" date="2018-11" db="EMBL/GenBank/DDBJ databases">
        <authorList>
            <consortium name="Pathogen Informatics"/>
        </authorList>
    </citation>
    <scope>NUCLEOTIDE SEQUENCE [LARGE SCALE GENOMIC DNA]</scope>
</reference>
<accession>A0A3P6RLP1</accession>
<protein>
    <submittedName>
        <fullName evidence="1">Uncharacterized protein</fullName>
    </submittedName>
</protein>
<gene>
    <name evidence="1" type="ORF">CGOC_LOCUS5240</name>
</gene>
<name>A0A3P6RLP1_CYLGO</name>
<dbReference type="AlphaFoldDB" id="A0A3P6RLP1"/>
<dbReference type="OrthoDB" id="10350272at2759"/>
<evidence type="ECO:0000313" key="2">
    <source>
        <dbReference type="Proteomes" id="UP000271889"/>
    </source>
</evidence>
<evidence type="ECO:0000313" key="1">
    <source>
        <dbReference type="EMBL" id="VDK61199.1"/>
    </source>
</evidence>
<keyword evidence="2" id="KW-1185">Reference proteome</keyword>
<dbReference type="EMBL" id="UYRV01015617">
    <property type="protein sequence ID" value="VDK61199.1"/>
    <property type="molecule type" value="Genomic_DNA"/>
</dbReference>